<name>A0A0L8LZH9_9ACTN</name>
<evidence type="ECO:0000313" key="2">
    <source>
        <dbReference type="Proteomes" id="UP000037251"/>
    </source>
</evidence>
<organism evidence="1 2">
    <name type="scientific">Streptomyces resistomycificus</name>
    <dbReference type="NCBI Taxonomy" id="67356"/>
    <lineage>
        <taxon>Bacteria</taxon>
        <taxon>Bacillati</taxon>
        <taxon>Actinomycetota</taxon>
        <taxon>Actinomycetes</taxon>
        <taxon>Kitasatosporales</taxon>
        <taxon>Streptomycetaceae</taxon>
        <taxon>Streptomyces</taxon>
        <taxon>Streptomyces aurantiacus group</taxon>
    </lineage>
</organism>
<dbReference type="RefSeq" id="WP_053190189.1">
    <property type="nucleotide sequence ID" value="NZ_KQ949004.1"/>
</dbReference>
<gene>
    <name evidence="1" type="ORF">ADK37_01675</name>
</gene>
<accession>A0A0L8LZH9</accession>
<sequence>MPMRTRGGAAFVVAAGIARAGVAGLRRTAPGGRERWERRNHAGRSVALYAGPAVALAAAAGAGRVRPAAGFAVLAAGVCGAYDDVAGAGDARRGFRAHLAALRGGEVTSGAVKLFGISAAGLVAGALLKERAVDKVLAGVVIAGAAHFVNLVDVRPGRAATAVVALAAPGLLRRGPGAELAAATLGAAAAVLPDDLGERTMIGDTGAHALGAALGAAVVAGWGPARSSGTAGGGGRAALLAHAAAVVAAAVYGDRVSAAARSWGPGRSARHGL</sequence>
<protein>
    <submittedName>
        <fullName evidence="1">Uncharacterized protein</fullName>
    </submittedName>
</protein>
<dbReference type="EMBL" id="LGUS01000002">
    <property type="protein sequence ID" value="KOG43475.1"/>
    <property type="molecule type" value="Genomic_DNA"/>
</dbReference>
<dbReference type="PATRIC" id="fig|67356.5.peg.360"/>
<keyword evidence="2" id="KW-1185">Reference proteome</keyword>
<dbReference type="AlphaFoldDB" id="A0A0L8LZH9"/>
<proteinExistence type="predicted"/>
<evidence type="ECO:0000313" key="1">
    <source>
        <dbReference type="EMBL" id="KOG43475.1"/>
    </source>
</evidence>
<dbReference type="STRING" id="67356.AQJ84_35940"/>
<comment type="caution">
    <text evidence="1">The sequence shown here is derived from an EMBL/GenBank/DDBJ whole genome shotgun (WGS) entry which is preliminary data.</text>
</comment>
<reference evidence="2" key="1">
    <citation type="submission" date="2015-07" db="EMBL/GenBank/DDBJ databases">
        <authorList>
            <person name="Ju K.-S."/>
            <person name="Doroghazi J.R."/>
            <person name="Metcalf W.W."/>
        </authorList>
    </citation>
    <scope>NUCLEOTIDE SEQUENCE [LARGE SCALE GENOMIC DNA]</scope>
    <source>
        <strain evidence="2">NRRL 2290</strain>
    </source>
</reference>
<dbReference type="Proteomes" id="UP000037251">
    <property type="component" value="Unassembled WGS sequence"/>
</dbReference>
<dbReference type="OrthoDB" id="2679245at2"/>
<dbReference type="eggNOG" id="COG0472">
    <property type="taxonomic scope" value="Bacteria"/>
</dbReference>